<name>A0A060IG89_RHIET</name>
<dbReference type="SUPFAM" id="SSF52172">
    <property type="entry name" value="CheY-like"/>
    <property type="match status" value="1"/>
</dbReference>
<evidence type="ECO:0000313" key="4">
    <source>
        <dbReference type="Proteomes" id="UP000027180"/>
    </source>
</evidence>
<evidence type="ECO:0000313" key="3">
    <source>
        <dbReference type="EMBL" id="AIC30621.1"/>
    </source>
</evidence>
<feature type="modified residue" description="4-aspartylphosphate" evidence="1">
    <location>
        <position position="63"/>
    </location>
</feature>
<dbReference type="Pfam" id="PF00072">
    <property type="entry name" value="Response_reg"/>
    <property type="match status" value="1"/>
</dbReference>
<evidence type="ECO:0000259" key="2">
    <source>
        <dbReference type="PROSITE" id="PS50110"/>
    </source>
</evidence>
<reference evidence="3 4" key="1">
    <citation type="submission" date="2013-12" db="EMBL/GenBank/DDBJ databases">
        <title>Complete genome sequence of Rhizobium etli bv. mimosae IE4771.</title>
        <authorList>
            <person name="Bustos P."/>
            <person name="Santamaria R.I."/>
            <person name="Lozano L."/>
            <person name="Ormeno-Orrillo E."/>
            <person name="Rogel M.A."/>
            <person name="Romero D."/>
            <person name="Cevallos M.A."/>
            <person name="Martinez-Romero E."/>
            <person name="Gonzalez V."/>
        </authorList>
    </citation>
    <scope>NUCLEOTIDE SEQUENCE [LARGE SCALE GENOMIC DNA]</scope>
    <source>
        <strain evidence="3 4">IE4771</strain>
        <plasmid evidence="4">Plasmid pRetIE4771d</plasmid>
    </source>
</reference>
<feature type="domain" description="Response regulatory" evidence="2">
    <location>
        <begin position="11"/>
        <end position="123"/>
    </location>
</feature>
<dbReference type="KEGG" id="rei:IE4771_PD00066"/>
<dbReference type="AlphaFoldDB" id="A0A060IG89"/>
<proteinExistence type="predicted"/>
<keyword evidence="1" id="KW-0597">Phosphoprotein</keyword>
<dbReference type="OrthoDB" id="582170at2"/>
<dbReference type="HOGENOM" id="CLU_000445_69_11_5"/>
<dbReference type="EMBL" id="CP006990">
    <property type="protein sequence ID" value="AIC30621.1"/>
    <property type="molecule type" value="Genomic_DNA"/>
</dbReference>
<keyword evidence="3" id="KW-0614">Plasmid</keyword>
<dbReference type="RefSeq" id="WP_051649969.1">
    <property type="nucleotide sequence ID" value="NZ_CP006990.1"/>
</dbReference>
<organism evidence="3 4">
    <name type="scientific">Rhizobium etli bv. mimosae str. IE4771</name>
    <dbReference type="NCBI Taxonomy" id="1432050"/>
    <lineage>
        <taxon>Bacteria</taxon>
        <taxon>Pseudomonadati</taxon>
        <taxon>Pseudomonadota</taxon>
        <taxon>Alphaproteobacteria</taxon>
        <taxon>Hyphomicrobiales</taxon>
        <taxon>Rhizobiaceae</taxon>
        <taxon>Rhizobium/Agrobacterium group</taxon>
        <taxon>Rhizobium</taxon>
    </lineage>
</organism>
<accession>A0A060IG89</accession>
<dbReference type="PROSITE" id="PS50110">
    <property type="entry name" value="RESPONSE_REGULATORY"/>
    <property type="match status" value="1"/>
</dbReference>
<protein>
    <submittedName>
        <fullName evidence="3">Response regulator CheY-like domain-containing protein</fullName>
    </submittedName>
</protein>
<dbReference type="InterPro" id="IPR011006">
    <property type="entry name" value="CheY-like_superfamily"/>
</dbReference>
<dbReference type="Gene3D" id="3.40.50.2300">
    <property type="match status" value="1"/>
</dbReference>
<sequence length="134" mass="14406">MQRPFSFAGRFYLVVEDEYLAASSMVMALEDAGAEVAGPVSNVAGALKLVSERASELDAAILDINLRGIMAHPVAERLAEQGIPFVVVTGYDCDSVPEPFSMMPCLNKPCDEQELLTVLAGLPVRQPPGVRRSL</sequence>
<dbReference type="Proteomes" id="UP000027180">
    <property type="component" value="Plasmid pRetIE4771d"/>
</dbReference>
<dbReference type="InterPro" id="IPR001789">
    <property type="entry name" value="Sig_transdc_resp-reg_receiver"/>
</dbReference>
<dbReference type="GO" id="GO:0000160">
    <property type="term" value="P:phosphorelay signal transduction system"/>
    <property type="evidence" value="ECO:0007669"/>
    <property type="project" value="InterPro"/>
</dbReference>
<evidence type="ECO:0000256" key="1">
    <source>
        <dbReference type="PROSITE-ProRule" id="PRU00169"/>
    </source>
</evidence>
<gene>
    <name evidence="3" type="ORF">IE4771_PD00066</name>
</gene>
<geneLocation type="plasmid" evidence="3 4">
    <name>pRetIE4771d</name>
</geneLocation>